<dbReference type="SUPFAM" id="SSF51556">
    <property type="entry name" value="Metallo-dependent hydrolases"/>
    <property type="match status" value="1"/>
</dbReference>
<dbReference type="InterPro" id="IPR032466">
    <property type="entry name" value="Metal_Hydrolase"/>
</dbReference>
<evidence type="ECO:0000256" key="1">
    <source>
        <dbReference type="SAM" id="SignalP"/>
    </source>
</evidence>
<evidence type="ECO:0000313" key="3">
    <source>
        <dbReference type="EMBL" id="BAK13321.1"/>
    </source>
</evidence>
<dbReference type="PANTHER" id="PTHR35563:SF2">
    <property type="entry name" value="BARREL METAL-DEPENDENT HYDROLASE, PUTATIVE (AFU_ORTHOLOGUE AFUA_1G16240)-RELATED"/>
    <property type="match status" value="1"/>
</dbReference>
<organism evidence="3 4">
    <name type="scientific">Pantoea ananatis (strain AJ13355)</name>
    <dbReference type="NCBI Taxonomy" id="932677"/>
    <lineage>
        <taxon>Bacteria</taxon>
        <taxon>Pseudomonadati</taxon>
        <taxon>Pseudomonadota</taxon>
        <taxon>Gammaproteobacteria</taxon>
        <taxon>Enterobacterales</taxon>
        <taxon>Erwiniaceae</taxon>
        <taxon>Pantoea</taxon>
    </lineage>
</organism>
<dbReference type="InterPro" id="IPR006680">
    <property type="entry name" value="Amidohydro-rel"/>
</dbReference>
<evidence type="ECO:0000313" key="4">
    <source>
        <dbReference type="Proteomes" id="UP000006690"/>
    </source>
</evidence>
<dbReference type="GO" id="GO:0016787">
    <property type="term" value="F:hydrolase activity"/>
    <property type="evidence" value="ECO:0007669"/>
    <property type="project" value="InterPro"/>
</dbReference>
<feature type="domain" description="Amidohydrolase-related" evidence="2">
    <location>
        <begin position="45"/>
        <end position="306"/>
    </location>
</feature>
<feature type="chain" id="PRO_5002614495" description="Amidohydrolase-related domain-containing protein" evidence="1">
    <location>
        <begin position="26"/>
        <end position="312"/>
    </location>
</feature>
<dbReference type="RefSeq" id="WP_014594960.1">
    <property type="nucleotide sequence ID" value="NC_017531.2"/>
</dbReference>
<dbReference type="PANTHER" id="PTHR35563">
    <property type="entry name" value="BARREL METAL-DEPENDENT HYDROLASE, PUTATIVE (AFU_ORTHOLOGUE AFUA_1G16240)-RELATED"/>
    <property type="match status" value="1"/>
</dbReference>
<dbReference type="KEGG" id="paj:PAJ_3241"/>
<dbReference type="AlphaFoldDB" id="A0A0H3L1W1"/>
<accession>A0A0H3L1W1</accession>
<reference evidence="4" key="1">
    <citation type="journal article" date="2012" name="Appl. Microbiol. Biotechnol.">
        <title>The complete genome sequence of Pantoea ananatis AJ13355, an organism with great biotechnological potential.</title>
        <authorList>
            <person name="Hara Y."/>
            <person name="Kadotani N."/>
            <person name="Izui H."/>
            <person name="Katashkina J.I."/>
            <person name="Kuvaeva T.M."/>
            <person name="Andreeva I.G."/>
            <person name="Golubeva L.I."/>
            <person name="Malko D.B."/>
            <person name="Makeev V.J."/>
            <person name="Mashko S.V."/>
            <person name="Kozlov Y.I."/>
        </authorList>
    </citation>
    <scope>NUCLEOTIDE SEQUENCE [LARGE SCALE GENOMIC DNA]</scope>
    <source>
        <strain evidence="4">AJ13355</strain>
    </source>
</reference>
<dbReference type="eggNOG" id="COG3618">
    <property type="taxonomic scope" value="Bacteria"/>
</dbReference>
<evidence type="ECO:0000259" key="2">
    <source>
        <dbReference type="Pfam" id="PF04909"/>
    </source>
</evidence>
<dbReference type="Pfam" id="PF04909">
    <property type="entry name" value="Amidohydro_2"/>
    <property type="match status" value="1"/>
</dbReference>
<dbReference type="HOGENOM" id="CLU_064039_2_1_6"/>
<feature type="signal peptide" evidence="1">
    <location>
        <begin position="1"/>
        <end position="25"/>
    </location>
</feature>
<name>A0A0H3L1W1_PANAA</name>
<sequence length="312" mass="33908">MAITRRFILQAGGALSALTVFNALSSTPFSSGEKQPVLDVPEGSVDCHMHLYNDKYPAAPGASLRPANASLADYHQLQTRLGLRRMVIVTPSTYGTDNRLLIDGLRQSGGQARGVAVVDDSVSDAELQEMDRQGVRGIRFNLSRGGTSLDSLEPLASRIAPLGWHIQVVAPGEKLAELASRLRALPTKLVIDHMGHAPQPEGTKAPCFQTLTRLLDAGNTWIKLSGPYIKSRIGPPGYEDVGQVAAELVRRRPDRLLWGSDWPHPTKAENDKPDDAAMLDLLAHWAPSSADRLSILRDNPSDLYGFDHHAHG</sequence>
<dbReference type="OrthoDB" id="9787654at2"/>
<dbReference type="Proteomes" id="UP000006690">
    <property type="component" value="Chromosome"/>
</dbReference>
<protein>
    <recommendedName>
        <fullName evidence="2">Amidohydrolase-related domain-containing protein</fullName>
    </recommendedName>
</protein>
<dbReference type="PATRIC" id="fig|932677.3.peg.3743"/>
<dbReference type="InterPro" id="IPR052358">
    <property type="entry name" value="Aro_Compnd_Degr_Hydrolases"/>
</dbReference>
<keyword evidence="1" id="KW-0732">Signal</keyword>
<gene>
    <name evidence="3" type="ordered locus">PAJ_3241</name>
</gene>
<dbReference type="Gene3D" id="3.20.20.140">
    <property type="entry name" value="Metal-dependent hydrolases"/>
    <property type="match status" value="1"/>
</dbReference>
<dbReference type="EMBL" id="AP012032">
    <property type="protein sequence ID" value="BAK13321.1"/>
    <property type="molecule type" value="Genomic_DNA"/>
</dbReference>
<proteinExistence type="predicted"/>